<evidence type="ECO:0000313" key="14">
    <source>
        <dbReference type="Proteomes" id="UP000005632"/>
    </source>
</evidence>
<keyword evidence="14" id="KW-1185">Reference proteome</keyword>
<dbReference type="GO" id="GO:0005524">
    <property type="term" value="F:ATP binding"/>
    <property type="evidence" value="ECO:0007669"/>
    <property type="project" value="UniProtKB-UniRule"/>
</dbReference>
<evidence type="ECO:0000256" key="6">
    <source>
        <dbReference type="ARBA" id="ARBA00022840"/>
    </source>
</evidence>
<dbReference type="InterPro" id="IPR018485">
    <property type="entry name" value="FGGY_C"/>
</dbReference>
<dbReference type="HOGENOM" id="CLU_009281_3_0_12"/>
<keyword evidence="3 8" id="KW-0808">Transferase</keyword>
<evidence type="ECO:0000313" key="13">
    <source>
        <dbReference type="EMBL" id="AEV30146.1"/>
    </source>
</evidence>
<evidence type="ECO:0000259" key="12">
    <source>
        <dbReference type="Pfam" id="PF02782"/>
    </source>
</evidence>
<dbReference type="NCBIfam" id="TIGR01312">
    <property type="entry name" value="XylB"/>
    <property type="match status" value="1"/>
</dbReference>
<dbReference type="PIRSF" id="PIRSF000538">
    <property type="entry name" value="GlpK"/>
    <property type="match status" value="1"/>
</dbReference>
<gene>
    <name evidence="8 10" type="primary">xylB</name>
    <name evidence="13" type="ordered locus">SpiGrapes_2374</name>
</gene>
<dbReference type="InterPro" id="IPR000577">
    <property type="entry name" value="Carb_kinase_FGGY"/>
</dbReference>
<dbReference type="GO" id="GO:0042732">
    <property type="term" value="P:D-xylose metabolic process"/>
    <property type="evidence" value="ECO:0007669"/>
    <property type="project" value="UniProtKB-KW"/>
</dbReference>
<dbReference type="PANTHER" id="PTHR43095">
    <property type="entry name" value="SUGAR KINASE"/>
    <property type="match status" value="1"/>
</dbReference>
<reference evidence="13 14" key="1">
    <citation type="submission" date="2011-11" db="EMBL/GenBank/DDBJ databases">
        <title>Complete sequence of Spirochaeta sp. grapes.</title>
        <authorList>
            <consortium name="US DOE Joint Genome Institute"/>
            <person name="Lucas S."/>
            <person name="Han J."/>
            <person name="Lapidus A."/>
            <person name="Cheng J.-F."/>
            <person name="Goodwin L."/>
            <person name="Pitluck S."/>
            <person name="Peters L."/>
            <person name="Ovchinnikova G."/>
            <person name="Munk A.C."/>
            <person name="Detter J.C."/>
            <person name="Han C."/>
            <person name="Tapia R."/>
            <person name="Land M."/>
            <person name="Hauser L."/>
            <person name="Kyrpides N."/>
            <person name="Ivanova N."/>
            <person name="Pagani I."/>
            <person name="Ritalahtilisa K."/>
            <person name="Loeffler F."/>
            <person name="Woyke T."/>
        </authorList>
    </citation>
    <scope>NUCLEOTIDE SEQUENCE [LARGE SCALE GENOMIC DNA]</scope>
    <source>
        <strain evidence="14">ATCC BAA-1885 / DSM 22778 / Grapes</strain>
    </source>
</reference>
<dbReference type="EMBL" id="CP003155">
    <property type="protein sequence ID" value="AEV30146.1"/>
    <property type="molecule type" value="Genomic_DNA"/>
</dbReference>
<dbReference type="eggNOG" id="COG1070">
    <property type="taxonomic scope" value="Bacteria"/>
</dbReference>
<dbReference type="CDD" id="cd07808">
    <property type="entry name" value="ASKHA_NBD_FGGY_EcXK-like"/>
    <property type="match status" value="1"/>
</dbReference>
<feature type="site" description="Important for activity" evidence="8">
    <location>
        <position position="8"/>
    </location>
</feature>
<dbReference type="SUPFAM" id="SSF53067">
    <property type="entry name" value="Actin-like ATPase domain"/>
    <property type="match status" value="2"/>
</dbReference>
<evidence type="ECO:0000256" key="3">
    <source>
        <dbReference type="ARBA" id="ARBA00022679"/>
    </source>
</evidence>
<evidence type="ECO:0000256" key="1">
    <source>
        <dbReference type="ARBA" id="ARBA00009156"/>
    </source>
</evidence>
<evidence type="ECO:0000256" key="8">
    <source>
        <dbReference type="HAMAP-Rule" id="MF_02220"/>
    </source>
</evidence>
<organism evidence="13 14">
    <name type="scientific">Sphaerochaeta pleomorpha (strain ATCC BAA-1885 / DSM 22778 / Grapes)</name>
    <dbReference type="NCBI Taxonomy" id="158190"/>
    <lineage>
        <taxon>Bacteria</taxon>
        <taxon>Pseudomonadati</taxon>
        <taxon>Spirochaetota</taxon>
        <taxon>Spirochaetia</taxon>
        <taxon>Spirochaetales</taxon>
        <taxon>Sphaerochaetaceae</taxon>
        <taxon>Sphaerochaeta</taxon>
    </lineage>
</organism>
<dbReference type="InterPro" id="IPR018483">
    <property type="entry name" value="Carb_kinase_FGGY_CS"/>
</dbReference>
<sequence length="500" mass="54622">MTALLGIDLGTSSVRSLVMDEEGHLLALASQEYQFDMPHLNWAEQDPETWWNATVKTLKEVLSKVDPSQVKGIGFSGQMHGLVPLDKQGRPVRKAIIWCDKRTSLQVAEAKALVEKQHLASLVHNPIGTGFLVPSLLWLKEHEPKSYENTAYLILPKDYIRCRLTGNIGTDSTDASATLAFDMPKGCWSDELIGCFGFSRSLFPDPIGYPSDIAGEVTKKAASETGLKAGTKVVFGGADQVMQAIGNGLLCPGEVSVTIGTGGQVLSPLDRPLSDPAQVSHVFSFYKPRSWYYLGATLSGGLSLRWLRSLINTDESYKAIDAATSKLPIGSENLLFLPYLSGERTPYMDSNACGMFFGLALHHTPYHLFRAVMEGVTFSMKDCLSVYEQNFGGTYASVIASGGASQSPLWLQMQADVFNVPVYKVEMKEQASTGAAITAGVGVGIYSSYQEACSRIVKRSKEPVVPNGEANKRYAEHYEIYRDLYQANKAIMARLSNLAL</sequence>
<dbReference type="GO" id="GO:0004856">
    <property type="term" value="F:D-xylulokinase activity"/>
    <property type="evidence" value="ECO:0007669"/>
    <property type="project" value="UniProtKB-UniRule"/>
</dbReference>
<dbReference type="EC" id="2.7.1.17" evidence="8 10"/>
<dbReference type="InterPro" id="IPR006000">
    <property type="entry name" value="Xylulokinase"/>
</dbReference>
<dbReference type="STRING" id="158190.SpiGrapes_2374"/>
<dbReference type="InterPro" id="IPR043129">
    <property type="entry name" value="ATPase_NBD"/>
</dbReference>
<evidence type="ECO:0000256" key="4">
    <source>
        <dbReference type="ARBA" id="ARBA00022741"/>
    </source>
</evidence>
<comment type="catalytic activity">
    <reaction evidence="8 10">
        <text>D-xylulose + ATP = D-xylulose 5-phosphate + ADP + H(+)</text>
        <dbReference type="Rhea" id="RHEA:10964"/>
        <dbReference type="ChEBI" id="CHEBI:15378"/>
        <dbReference type="ChEBI" id="CHEBI:17140"/>
        <dbReference type="ChEBI" id="CHEBI:30616"/>
        <dbReference type="ChEBI" id="CHEBI:57737"/>
        <dbReference type="ChEBI" id="CHEBI:456216"/>
        <dbReference type="EC" id="2.7.1.17"/>
    </reaction>
</comment>
<dbReference type="AlphaFoldDB" id="G8QSW4"/>
<evidence type="ECO:0000259" key="11">
    <source>
        <dbReference type="Pfam" id="PF00370"/>
    </source>
</evidence>
<feature type="binding site" evidence="8">
    <location>
        <begin position="79"/>
        <end position="80"/>
    </location>
    <ligand>
        <name>substrate</name>
    </ligand>
</feature>
<dbReference type="OrthoDB" id="9805576at2"/>
<dbReference type="Pfam" id="PF02782">
    <property type="entry name" value="FGGY_C"/>
    <property type="match status" value="1"/>
</dbReference>
<name>G8QSW4_SPHPG</name>
<dbReference type="HAMAP" id="MF_02220">
    <property type="entry name" value="XylB"/>
    <property type="match status" value="1"/>
</dbReference>
<comment type="similarity">
    <text evidence="1 8 9">Belongs to the FGGY kinase family.</text>
</comment>
<keyword evidence="5 8" id="KW-0418">Kinase</keyword>
<keyword evidence="4 8" id="KW-0547">Nucleotide-binding</keyword>
<dbReference type="RefSeq" id="WP_014270987.1">
    <property type="nucleotide sequence ID" value="NC_016633.1"/>
</dbReference>
<keyword evidence="7 8" id="KW-0119">Carbohydrate metabolism</keyword>
<dbReference type="PANTHER" id="PTHR43095:SF5">
    <property type="entry name" value="XYLULOSE KINASE"/>
    <property type="match status" value="1"/>
</dbReference>
<dbReference type="KEGG" id="sgp:SpiGrapes_2374"/>
<evidence type="ECO:0000256" key="2">
    <source>
        <dbReference type="ARBA" id="ARBA00022629"/>
    </source>
</evidence>
<feature type="active site" description="Proton acceptor" evidence="8">
    <location>
        <position position="239"/>
    </location>
</feature>
<feature type="domain" description="Carbohydrate kinase FGGY C-terminal" evidence="12">
    <location>
        <begin position="256"/>
        <end position="441"/>
    </location>
</feature>
<dbReference type="PROSITE" id="PS00445">
    <property type="entry name" value="FGGY_KINASES_2"/>
    <property type="match status" value="1"/>
</dbReference>
<comment type="function">
    <text evidence="8">Catalyzes the phosphorylation of D-xylulose to D-xylulose 5-phosphate.</text>
</comment>
<evidence type="ECO:0000256" key="10">
    <source>
        <dbReference type="RuleBase" id="RU364073"/>
    </source>
</evidence>
<evidence type="ECO:0000256" key="5">
    <source>
        <dbReference type="ARBA" id="ARBA00022777"/>
    </source>
</evidence>
<dbReference type="InterPro" id="IPR018484">
    <property type="entry name" value="FGGY_N"/>
</dbReference>
<keyword evidence="6 8" id="KW-0067">ATP-binding</keyword>
<protein>
    <recommendedName>
        <fullName evidence="8 10">Xylulose kinase</fullName>
        <shortName evidence="8 10">Xylulokinase</shortName>
        <ecNumber evidence="8 10">2.7.1.17</ecNumber>
    </recommendedName>
</protein>
<dbReference type="Pfam" id="PF00370">
    <property type="entry name" value="FGGY_N"/>
    <property type="match status" value="1"/>
</dbReference>
<keyword evidence="2 8" id="KW-0859">Xylose metabolism</keyword>
<evidence type="ECO:0000256" key="7">
    <source>
        <dbReference type="ARBA" id="ARBA00023277"/>
    </source>
</evidence>
<dbReference type="InterPro" id="IPR050406">
    <property type="entry name" value="FGGY_Carb_Kinase"/>
</dbReference>
<accession>G8QSW4</accession>
<proteinExistence type="inferred from homology"/>
<evidence type="ECO:0000256" key="9">
    <source>
        <dbReference type="RuleBase" id="RU003733"/>
    </source>
</evidence>
<feature type="domain" description="Carbohydrate kinase FGGY N-terminal" evidence="11">
    <location>
        <begin position="4"/>
        <end position="246"/>
    </location>
</feature>
<dbReference type="Gene3D" id="3.30.420.40">
    <property type="match status" value="2"/>
</dbReference>
<dbReference type="Proteomes" id="UP000005632">
    <property type="component" value="Chromosome"/>
</dbReference>
<dbReference type="GO" id="GO:0005998">
    <property type="term" value="P:xylulose catabolic process"/>
    <property type="evidence" value="ECO:0007669"/>
    <property type="project" value="UniProtKB-UniRule"/>
</dbReference>